<name>A0A6J5M5U7_9CAUD</name>
<organism evidence="1">
    <name type="scientific">uncultured Caudovirales phage</name>
    <dbReference type="NCBI Taxonomy" id="2100421"/>
    <lineage>
        <taxon>Viruses</taxon>
        <taxon>Duplodnaviria</taxon>
        <taxon>Heunggongvirae</taxon>
        <taxon>Uroviricota</taxon>
        <taxon>Caudoviricetes</taxon>
        <taxon>Peduoviridae</taxon>
        <taxon>Maltschvirus</taxon>
        <taxon>Maltschvirus maltsch</taxon>
    </lineage>
</organism>
<gene>
    <name evidence="1" type="ORF">UFOVP415_14</name>
</gene>
<accession>A0A6J5M5U7</accession>
<reference evidence="1" key="1">
    <citation type="submission" date="2020-04" db="EMBL/GenBank/DDBJ databases">
        <authorList>
            <person name="Chiriac C."/>
            <person name="Salcher M."/>
            <person name="Ghai R."/>
            <person name="Kavagutti S V."/>
        </authorList>
    </citation>
    <scope>NUCLEOTIDE SEQUENCE</scope>
</reference>
<dbReference type="EMBL" id="LR796390">
    <property type="protein sequence ID" value="CAB4141542.1"/>
    <property type="molecule type" value="Genomic_DNA"/>
</dbReference>
<protein>
    <submittedName>
        <fullName evidence="1">Uncharacterized protein</fullName>
    </submittedName>
</protein>
<evidence type="ECO:0000313" key="1">
    <source>
        <dbReference type="EMBL" id="CAB4141542.1"/>
    </source>
</evidence>
<sequence length="90" mass="10526">MTREELIQELMEDSQTYCCYCGTPKVRFSCCGENHFETFAEMNKETQESILSDMASEVSDFWEGYVPEPKKIKATTDDYCQGDERYYANE</sequence>
<proteinExistence type="predicted"/>